<comment type="caution">
    <text evidence="4">The sequence shown here is derived from an EMBL/GenBank/DDBJ whole genome shotgun (WGS) entry which is preliminary data.</text>
</comment>
<name>A0A4Q0MAB7_9SPHI</name>
<gene>
    <name evidence="4" type="ORF">EKH83_10000</name>
</gene>
<keyword evidence="2" id="KW-0472">Membrane</keyword>
<sequence length="397" mass="44208">MKAPDENKIDRQFREGLTSSEGNAEFREEDWTVLEKMMNESRPRKNAVIWLYVASAGIAAVFLLFLILPFLNPVTTVSNRVNKVVGEQHRKSDKPSGNTYAETPRTLSPTNKKKEVDSNNNIEKAVVFERLPFSEISMAYMAGIRRDSNTSTFTESKLSLDSIIPESTPVFAGVEPEKADASDIAADSREERKAATSKVPRISLAVITAPDVNGVNSFANGQVGVNAGIQLSLQLSPRWSLSTGMGYAVKSYKIGSEQFKAGDYSYSYGNRQTDNVVANCKVLDVPVNINYQFFRNGKSTFSVGTGLSSYFMLREKYTFNYTDNSEYTYRVSNQNKHILGVLNLNATYQREVSKSLNLIMQPYLKLPLTDIGNEGIDLRSVGVAFGVGWNINSRRKQ</sequence>
<evidence type="ECO:0000313" key="5">
    <source>
        <dbReference type="Proteomes" id="UP000290848"/>
    </source>
</evidence>
<proteinExistence type="predicted"/>
<accession>A0A4Q0MAB7</accession>
<protein>
    <submittedName>
        <fullName evidence="4">PorT family protein</fullName>
    </submittedName>
</protein>
<dbReference type="RefSeq" id="WP_128769271.1">
    <property type="nucleotide sequence ID" value="NZ_RXOC01000005.1"/>
</dbReference>
<dbReference type="Proteomes" id="UP000290848">
    <property type="component" value="Unassembled WGS sequence"/>
</dbReference>
<reference evidence="4 5" key="1">
    <citation type="submission" date="2018-12" db="EMBL/GenBank/DDBJ databases">
        <title>The Draft Genome Sequence of the Soil Bacterium Pedobacter tournemirensis R1.</title>
        <authorList>
            <person name="He J."/>
        </authorList>
    </citation>
    <scope>NUCLEOTIDE SEQUENCE [LARGE SCALE GENOMIC DNA]</scope>
    <source>
        <strain evidence="4 5">R1</strain>
    </source>
</reference>
<organism evidence="4 5">
    <name type="scientific">Arcticibacter tournemirensis</name>
    <dbReference type="NCBI Taxonomy" id="699437"/>
    <lineage>
        <taxon>Bacteria</taxon>
        <taxon>Pseudomonadati</taxon>
        <taxon>Bacteroidota</taxon>
        <taxon>Sphingobacteriia</taxon>
        <taxon>Sphingobacteriales</taxon>
        <taxon>Sphingobacteriaceae</taxon>
        <taxon>Arcticibacter</taxon>
    </lineage>
</organism>
<dbReference type="Pfam" id="PF13568">
    <property type="entry name" value="OMP_b-brl_2"/>
    <property type="match status" value="1"/>
</dbReference>
<feature type="transmembrane region" description="Helical" evidence="2">
    <location>
        <begin position="47"/>
        <end position="71"/>
    </location>
</feature>
<evidence type="ECO:0000313" key="4">
    <source>
        <dbReference type="EMBL" id="RXF70198.1"/>
    </source>
</evidence>
<feature type="domain" description="Outer membrane protein beta-barrel" evidence="3">
    <location>
        <begin position="216"/>
        <end position="371"/>
    </location>
</feature>
<evidence type="ECO:0000256" key="1">
    <source>
        <dbReference type="SAM" id="MobiDB-lite"/>
    </source>
</evidence>
<feature type="region of interest" description="Disordered" evidence="1">
    <location>
        <begin position="86"/>
        <end position="118"/>
    </location>
</feature>
<dbReference type="InterPro" id="IPR025665">
    <property type="entry name" value="Beta-barrel_OMP_2"/>
</dbReference>
<feature type="region of interest" description="Disordered" evidence="1">
    <location>
        <begin position="1"/>
        <end position="21"/>
    </location>
</feature>
<feature type="compositionally biased region" description="Basic and acidic residues" evidence="1">
    <location>
        <begin position="1"/>
        <end position="14"/>
    </location>
</feature>
<feature type="compositionally biased region" description="Polar residues" evidence="1">
    <location>
        <begin position="95"/>
        <end position="110"/>
    </location>
</feature>
<dbReference type="EMBL" id="RXOC01000005">
    <property type="protein sequence ID" value="RXF70198.1"/>
    <property type="molecule type" value="Genomic_DNA"/>
</dbReference>
<keyword evidence="2" id="KW-1133">Transmembrane helix</keyword>
<keyword evidence="2" id="KW-0812">Transmembrane</keyword>
<evidence type="ECO:0000259" key="3">
    <source>
        <dbReference type="Pfam" id="PF13568"/>
    </source>
</evidence>
<evidence type="ECO:0000256" key="2">
    <source>
        <dbReference type="SAM" id="Phobius"/>
    </source>
</evidence>
<dbReference type="AlphaFoldDB" id="A0A4Q0MAB7"/>